<evidence type="ECO:0000313" key="3">
    <source>
        <dbReference type="RefSeq" id="XP_024893215.1"/>
    </source>
</evidence>
<proteinExistence type="predicted"/>
<dbReference type="PANTHER" id="PTHR23227:SF85">
    <property type="entry name" value="CRANIOFACIAL DEVELOPMENT PROTEIN 2"/>
    <property type="match status" value="1"/>
</dbReference>
<dbReference type="OrthoDB" id="7554032at2759"/>
<protein>
    <submittedName>
        <fullName evidence="3">Craniofacial development protein 2-like</fullName>
    </submittedName>
</protein>
<dbReference type="Pfam" id="PF03372">
    <property type="entry name" value="Exo_endo_phos"/>
    <property type="match status" value="1"/>
</dbReference>
<feature type="domain" description="Endonuclease/exonuclease/phosphatase" evidence="1">
    <location>
        <begin position="55"/>
        <end position="291"/>
    </location>
</feature>
<organism evidence="2 3">
    <name type="scientific">Temnothorax curvispinosus</name>
    <dbReference type="NCBI Taxonomy" id="300111"/>
    <lineage>
        <taxon>Eukaryota</taxon>
        <taxon>Metazoa</taxon>
        <taxon>Ecdysozoa</taxon>
        <taxon>Arthropoda</taxon>
        <taxon>Hexapoda</taxon>
        <taxon>Insecta</taxon>
        <taxon>Pterygota</taxon>
        <taxon>Neoptera</taxon>
        <taxon>Endopterygota</taxon>
        <taxon>Hymenoptera</taxon>
        <taxon>Apocrita</taxon>
        <taxon>Aculeata</taxon>
        <taxon>Formicoidea</taxon>
        <taxon>Formicidae</taxon>
        <taxon>Myrmicinae</taxon>
        <taxon>Temnothorax</taxon>
    </lineage>
</organism>
<evidence type="ECO:0000259" key="1">
    <source>
        <dbReference type="Pfam" id="PF03372"/>
    </source>
</evidence>
<keyword evidence="2" id="KW-1185">Reference proteome</keyword>
<reference evidence="3" key="1">
    <citation type="submission" date="2025-08" db="UniProtKB">
        <authorList>
            <consortium name="RefSeq"/>
        </authorList>
    </citation>
    <scope>IDENTIFICATION</scope>
    <source>
        <tissue evidence="3">Whole body</tissue>
    </source>
</reference>
<dbReference type="GO" id="GO:0003824">
    <property type="term" value="F:catalytic activity"/>
    <property type="evidence" value="ECO:0007669"/>
    <property type="project" value="InterPro"/>
</dbReference>
<dbReference type="InterPro" id="IPR027124">
    <property type="entry name" value="Swc5/CFDP1/2"/>
</dbReference>
<dbReference type="AlphaFoldDB" id="A0A6J1RKD5"/>
<sequence>MSSNPADPRRLDGSGPSGVKLAIGHRRVTHQASCGNWATGGKQPKVRRNQHIKIGTWNVRGLLQPGKRETVESEMQRCGVDILGLSETHLKDSGHFETGNGNMIFLAGNGEKSNNGVGFIVTKNLKNCVLSYKAIDDRIIRIRIGARPHTLNIVQVYAPTTECTEEEISDFYAKLETVCCVRPRKETTVLLGDFNAKVGETTHDTHLNQTVGKHGLGVRNERGEMLLQFCIGNQFTIMNTWFKQHPRKLYTWMSPGGAYRNQIDYVLIDTRWRSSITNAKTLPGADCGSDHQLLVAEFKARLKVVYKASNNKALHMHADAISQFKQDMHTRLLGMETDSTESANDMWVRLKTAVIDSAETIVQQRRGPRSRSDWMSQKTWSAVLRRRTLKENGLSTEDDRRHYHELHRTVQRLCRKDKDAEVDRVCQEIEESSNKAHTKDMFCKVKSLTNDIKGLHPPRGPKNKSKFRFFFRNY</sequence>
<dbReference type="GeneID" id="112468322"/>
<dbReference type="Proteomes" id="UP000504618">
    <property type="component" value="Unplaced"/>
</dbReference>
<name>A0A6J1RKD5_9HYME</name>
<dbReference type="PANTHER" id="PTHR23227">
    <property type="entry name" value="BUCENTAUR RELATED"/>
    <property type="match status" value="1"/>
</dbReference>
<dbReference type="CDD" id="cd09076">
    <property type="entry name" value="L1-EN"/>
    <property type="match status" value="1"/>
</dbReference>
<gene>
    <name evidence="3" type="primary">LOC112468322</name>
</gene>
<accession>A0A6J1RKD5</accession>
<dbReference type="SUPFAM" id="SSF56219">
    <property type="entry name" value="DNase I-like"/>
    <property type="match status" value="1"/>
</dbReference>
<dbReference type="InterPro" id="IPR036691">
    <property type="entry name" value="Endo/exonu/phosph_ase_sf"/>
</dbReference>
<evidence type="ECO:0000313" key="2">
    <source>
        <dbReference type="Proteomes" id="UP000504618"/>
    </source>
</evidence>
<dbReference type="InterPro" id="IPR005135">
    <property type="entry name" value="Endo/exonuclease/phosphatase"/>
</dbReference>
<dbReference type="Gene3D" id="3.60.10.10">
    <property type="entry name" value="Endonuclease/exonuclease/phosphatase"/>
    <property type="match status" value="1"/>
</dbReference>
<dbReference type="RefSeq" id="XP_024893215.1">
    <property type="nucleotide sequence ID" value="XM_025037447.1"/>
</dbReference>